<evidence type="ECO:0000256" key="1">
    <source>
        <dbReference type="SAM" id="MobiDB-lite"/>
    </source>
</evidence>
<dbReference type="KEGG" id="hpel:HZS54_25505"/>
<name>A0A7D5PAW7_9EURY</name>
<dbReference type="Proteomes" id="UP000509346">
    <property type="component" value="Chromosome"/>
</dbReference>
<proteinExistence type="predicted"/>
<evidence type="ECO:0000313" key="2">
    <source>
        <dbReference type="EMBL" id="QLH85106.1"/>
    </source>
</evidence>
<reference evidence="2 3" key="1">
    <citation type="submission" date="2020-07" db="EMBL/GenBank/DDBJ databases">
        <title>Halosimplex litoreum sp. nov. and Halosimplex rubrum sp. nov., isolated from different salt environments.</title>
        <authorList>
            <person name="Cui H."/>
        </authorList>
    </citation>
    <scope>NUCLEOTIDE SEQUENCE [LARGE SCALE GENOMIC DNA]</scope>
    <source>
        <strain evidence="2 3">R2</strain>
    </source>
</reference>
<gene>
    <name evidence="2" type="ORF">HZS54_25505</name>
</gene>
<accession>A0A7D5PAW7</accession>
<keyword evidence="3" id="KW-1185">Reference proteome</keyword>
<feature type="region of interest" description="Disordered" evidence="1">
    <location>
        <begin position="51"/>
        <end position="70"/>
    </location>
</feature>
<organism evidence="2 3">
    <name type="scientific">Halosimplex pelagicum</name>
    <dbReference type="NCBI Taxonomy" id="869886"/>
    <lineage>
        <taxon>Archaea</taxon>
        <taxon>Methanobacteriati</taxon>
        <taxon>Methanobacteriota</taxon>
        <taxon>Stenosarchaea group</taxon>
        <taxon>Halobacteria</taxon>
        <taxon>Halobacteriales</taxon>
        <taxon>Haloarculaceae</taxon>
        <taxon>Halosimplex</taxon>
    </lineage>
</organism>
<protein>
    <submittedName>
        <fullName evidence="2">Uncharacterized protein</fullName>
    </submittedName>
</protein>
<dbReference type="AlphaFoldDB" id="A0A7D5PAW7"/>
<evidence type="ECO:0000313" key="3">
    <source>
        <dbReference type="Proteomes" id="UP000509346"/>
    </source>
</evidence>
<sequence length="70" mass="7770">MHASVLDYEDGTNADVFLTSDRRVSIVPGFNASRKSLSRICDRINQGFLEGDVSEGEDRSKDPEEYFVAG</sequence>
<dbReference type="EMBL" id="CP058909">
    <property type="protein sequence ID" value="QLH85106.1"/>
    <property type="molecule type" value="Genomic_DNA"/>
</dbReference>
<dbReference type="OrthoDB" id="351093at2157"/>